<accession>A0A5P8WFP0</accession>
<gene>
    <name evidence="1" type="ORF">GXM_08875</name>
</gene>
<dbReference type="AlphaFoldDB" id="A0A5P8WFP0"/>
<protein>
    <submittedName>
        <fullName evidence="1">Uncharacterized protein</fullName>
    </submittedName>
</protein>
<evidence type="ECO:0000313" key="2">
    <source>
        <dbReference type="Proteomes" id="UP000326678"/>
    </source>
</evidence>
<dbReference type="KEGG" id="nsh:GXM_08875"/>
<proteinExistence type="predicted"/>
<dbReference type="Proteomes" id="UP000326678">
    <property type="component" value="Chromosome Gxm2"/>
</dbReference>
<organism evidence="1 2">
    <name type="scientific">Nostoc sphaeroides CCNUC1</name>
    <dbReference type="NCBI Taxonomy" id="2653204"/>
    <lineage>
        <taxon>Bacteria</taxon>
        <taxon>Bacillati</taxon>
        <taxon>Cyanobacteriota</taxon>
        <taxon>Cyanophyceae</taxon>
        <taxon>Nostocales</taxon>
        <taxon>Nostocaceae</taxon>
        <taxon>Nostoc</taxon>
    </lineage>
</organism>
<reference evidence="1 2" key="1">
    <citation type="submission" date="2019-10" db="EMBL/GenBank/DDBJ databases">
        <title>Genomic and transcriptomic insights into the perfect genentic adaptation of a filamentous nitrogen-fixing cyanobacterium to rice fields.</title>
        <authorList>
            <person name="Chen Z."/>
        </authorList>
    </citation>
    <scope>NUCLEOTIDE SEQUENCE [LARGE SCALE GENOMIC DNA]</scope>
    <source>
        <strain evidence="1">CCNUC1</strain>
    </source>
</reference>
<keyword evidence="2" id="KW-1185">Reference proteome</keyword>
<evidence type="ECO:0000313" key="1">
    <source>
        <dbReference type="EMBL" id="QFS51381.1"/>
    </source>
</evidence>
<sequence>MIPCLMNKVTYLQSNQEIFFELILLCFRLRSPRGRLH</sequence>
<name>A0A5P8WFP0_9NOSO</name>
<dbReference type="EMBL" id="CP045227">
    <property type="protein sequence ID" value="QFS51381.1"/>
    <property type="molecule type" value="Genomic_DNA"/>
</dbReference>